<name>A0ABW7UT92_9ACTN</name>
<sequence>MSLLAGLTLLGFGTHEAMVQHRLQREGARVRGLVVRHHVEGSGMDGGPVYFAVVEFVDAQGSRHTFQAGSSGVKGFPVGGGVPVRYLPEAPKSARIDLRGRRLGEVAARLVGGTLFLAIGIWMLATGR</sequence>
<dbReference type="InterPro" id="IPR021994">
    <property type="entry name" value="DUF3592"/>
</dbReference>
<evidence type="ECO:0000313" key="4">
    <source>
        <dbReference type="Proteomes" id="UP001611548"/>
    </source>
</evidence>
<dbReference type="RefSeq" id="WP_398718239.1">
    <property type="nucleotide sequence ID" value="NZ_JBIRWE010000003.1"/>
</dbReference>
<accession>A0ABW7UT92</accession>
<keyword evidence="1" id="KW-0472">Membrane</keyword>
<feature type="transmembrane region" description="Helical" evidence="1">
    <location>
        <begin position="106"/>
        <end position="125"/>
    </location>
</feature>
<organism evidence="3 4">
    <name type="scientific">Streptomyces pathocidini</name>
    <dbReference type="NCBI Taxonomy" id="1650571"/>
    <lineage>
        <taxon>Bacteria</taxon>
        <taxon>Bacillati</taxon>
        <taxon>Actinomycetota</taxon>
        <taxon>Actinomycetes</taxon>
        <taxon>Kitasatosporales</taxon>
        <taxon>Streptomycetaceae</taxon>
        <taxon>Streptomyces</taxon>
    </lineage>
</organism>
<evidence type="ECO:0000256" key="1">
    <source>
        <dbReference type="SAM" id="Phobius"/>
    </source>
</evidence>
<keyword evidence="4" id="KW-1185">Reference proteome</keyword>
<proteinExistence type="predicted"/>
<keyword evidence="1" id="KW-0812">Transmembrane</keyword>
<gene>
    <name evidence="3" type="ORF">ACH429_10705</name>
</gene>
<evidence type="ECO:0000313" key="3">
    <source>
        <dbReference type="EMBL" id="MFI1964574.1"/>
    </source>
</evidence>
<dbReference type="EMBL" id="JBIRWE010000003">
    <property type="protein sequence ID" value="MFI1964574.1"/>
    <property type="molecule type" value="Genomic_DNA"/>
</dbReference>
<dbReference type="Proteomes" id="UP001611548">
    <property type="component" value="Unassembled WGS sequence"/>
</dbReference>
<dbReference type="Pfam" id="PF12158">
    <property type="entry name" value="DUF3592"/>
    <property type="match status" value="1"/>
</dbReference>
<evidence type="ECO:0000259" key="2">
    <source>
        <dbReference type="Pfam" id="PF12158"/>
    </source>
</evidence>
<keyword evidence="1" id="KW-1133">Transmembrane helix</keyword>
<reference evidence="3 4" key="1">
    <citation type="submission" date="2024-10" db="EMBL/GenBank/DDBJ databases">
        <title>The Natural Products Discovery Center: Release of the First 8490 Sequenced Strains for Exploring Actinobacteria Biosynthetic Diversity.</title>
        <authorList>
            <person name="Kalkreuter E."/>
            <person name="Kautsar S.A."/>
            <person name="Yang D."/>
            <person name="Bader C.D."/>
            <person name="Teijaro C.N."/>
            <person name="Fluegel L."/>
            <person name="Davis C.M."/>
            <person name="Simpson J.R."/>
            <person name="Lauterbach L."/>
            <person name="Steele A.D."/>
            <person name="Gui C."/>
            <person name="Meng S."/>
            <person name="Li G."/>
            <person name="Viehrig K."/>
            <person name="Ye F."/>
            <person name="Su P."/>
            <person name="Kiefer A.F."/>
            <person name="Nichols A."/>
            <person name="Cepeda A.J."/>
            <person name="Yan W."/>
            <person name="Fan B."/>
            <person name="Jiang Y."/>
            <person name="Adhikari A."/>
            <person name="Zheng C.-J."/>
            <person name="Schuster L."/>
            <person name="Cowan T.M."/>
            <person name="Smanski M.J."/>
            <person name="Chevrette M.G."/>
            <person name="De Carvalho L.P.S."/>
            <person name="Shen B."/>
        </authorList>
    </citation>
    <scope>NUCLEOTIDE SEQUENCE [LARGE SCALE GENOMIC DNA]</scope>
    <source>
        <strain evidence="3 4">NPDC020327</strain>
    </source>
</reference>
<protein>
    <submittedName>
        <fullName evidence="3">DUF3592 domain-containing protein</fullName>
    </submittedName>
</protein>
<comment type="caution">
    <text evidence="3">The sequence shown here is derived from an EMBL/GenBank/DDBJ whole genome shotgun (WGS) entry which is preliminary data.</text>
</comment>
<feature type="domain" description="DUF3592" evidence="2">
    <location>
        <begin position="32"/>
        <end position="97"/>
    </location>
</feature>